<reference evidence="2" key="1">
    <citation type="journal article" date="2023" name="G3 (Bethesda)">
        <title>A reference genome for the long-term kleptoplast-retaining sea slug Elysia crispata morphotype clarki.</title>
        <authorList>
            <person name="Eastman K.E."/>
            <person name="Pendleton A.L."/>
            <person name="Shaikh M.A."/>
            <person name="Suttiyut T."/>
            <person name="Ogas R."/>
            <person name="Tomko P."/>
            <person name="Gavelis G."/>
            <person name="Widhalm J.R."/>
            <person name="Wisecaver J.H."/>
        </authorList>
    </citation>
    <scope>NUCLEOTIDE SEQUENCE</scope>
    <source>
        <strain evidence="2">ECLA1</strain>
    </source>
</reference>
<evidence type="ECO:0000256" key="1">
    <source>
        <dbReference type="SAM" id="Phobius"/>
    </source>
</evidence>
<name>A0AAE0YZ20_9GAST</name>
<keyword evidence="3" id="KW-1185">Reference proteome</keyword>
<dbReference type="AlphaFoldDB" id="A0AAE0YZ20"/>
<dbReference type="EMBL" id="JAWDGP010005112">
    <property type="protein sequence ID" value="KAK3759565.1"/>
    <property type="molecule type" value="Genomic_DNA"/>
</dbReference>
<comment type="caution">
    <text evidence="2">The sequence shown here is derived from an EMBL/GenBank/DDBJ whole genome shotgun (WGS) entry which is preliminary data.</text>
</comment>
<keyword evidence="1" id="KW-1133">Transmembrane helix</keyword>
<proteinExistence type="predicted"/>
<gene>
    <name evidence="2" type="ORF">RRG08_009751</name>
</gene>
<keyword evidence="1" id="KW-0472">Membrane</keyword>
<evidence type="ECO:0000313" key="3">
    <source>
        <dbReference type="Proteomes" id="UP001283361"/>
    </source>
</evidence>
<accession>A0AAE0YZ20</accession>
<organism evidence="2 3">
    <name type="scientific">Elysia crispata</name>
    <name type="common">lettuce slug</name>
    <dbReference type="NCBI Taxonomy" id="231223"/>
    <lineage>
        <taxon>Eukaryota</taxon>
        <taxon>Metazoa</taxon>
        <taxon>Spiralia</taxon>
        <taxon>Lophotrochozoa</taxon>
        <taxon>Mollusca</taxon>
        <taxon>Gastropoda</taxon>
        <taxon>Heterobranchia</taxon>
        <taxon>Euthyneura</taxon>
        <taxon>Panpulmonata</taxon>
        <taxon>Sacoglossa</taxon>
        <taxon>Placobranchoidea</taxon>
        <taxon>Plakobranchidae</taxon>
        <taxon>Elysia</taxon>
    </lineage>
</organism>
<dbReference type="Proteomes" id="UP001283361">
    <property type="component" value="Unassembled WGS sequence"/>
</dbReference>
<keyword evidence="1" id="KW-0812">Transmembrane</keyword>
<feature type="transmembrane region" description="Helical" evidence="1">
    <location>
        <begin position="229"/>
        <end position="251"/>
    </location>
</feature>
<sequence>MFSRRETYSGLFSIGSLQPLSGILLLLLLSVPSAACRLFSARSRRSGEVIVMMDIRFTINVSVGRGGQELDSKRFLETDVKSFNLYETRKNLLQFDLVFGGKRGKDAGFLKYRFHRQEEESQISYMLRFAMKPDVMFRNLTHPLPVIEFMDPYLYSKYIGYADMSFKRDKNETIIFKLDTKEREGYSYYAEMETTYFHVQAFGMRHGEFGPVQHNTRDSVSPNSDLSPLVVGCVVGGVLFLLLVAAGVILWRRHLGTLLSFQGGYTFSQARDGHG</sequence>
<evidence type="ECO:0000313" key="2">
    <source>
        <dbReference type="EMBL" id="KAK3759565.1"/>
    </source>
</evidence>
<protein>
    <submittedName>
        <fullName evidence="2">Uncharacterized protein</fullName>
    </submittedName>
</protein>